<feature type="compositionally biased region" description="Polar residues" evidence="4">
    <location>
        <begin position="42"/>
        <end position="58"/>
    </location>
</feature>
<evidence type="ECO:0000256" key="1">
    <source>
        <dbReference type="ARBA" id="ARBA00006194"/>
    </source>
</evidence>
<dbReference type="HAMAP" id="MF_01310">
    <property type="entry name" value="Ribosomal_uS11"/>
    <property type="match status" value="1"/>
</dbReference>
<protein>
    <submittedName>
        <fullName evidence="5">37S ribosomal protein</fullName>
    </submittedName>
</protein>
<name>A0ABR1TCB7_9PEZI</name>
<dbReference type="PANTHER" id="PTHR11759">
    <property type="entry name" value="40S RIBOSOMAL PROTEIN S14/30S RIBOSOMAL PROTEIN S11"/>
    <property type="match status" value="1"/>
</dbReference>
<proteinExistence type="inferred from homology"/>
<gene>
    <name evidence="5" type="ORF">PG993_004267</name>
</gene>
<keyword evidence="6" id="KW-1185">Reference proteome</keyword>
<feature type="compositionally biased region" description="Low complexity" evidence="4">
    <location>
        <begin position="92"/>
        <end position="102"/>
    </location>
</feature>
<feature type="compositionally biased region" description="Low complexity" evidence="4">
    <location>
        <begin position="110"/>
        <end position="127"/>
    </location>
</feature>
<keyword evidence="3" id="KW-0687">Ribonucleoprotein</keyword>
<feature type="region of interest" description="Disordered" evidence="4">
    <location>
        <begin position="1"/>
        <end position="127"/>
    </location>
</feature>
<evidence type="ECO:0000256" key="2">
    <source>
        <dbReference type="ARBA" id="ARBA00022980"/>
    </source>
</evidence>
<evidence type="ECO:0000256" key="3">
    <source>
        <dbReference type="ARBA" id="ARBA00023274"/>
    </source>
</evidence>
<dbReference type="Pfam" id="PF00411">
    <property type="entry name" value="Ribosomal_S11"/>
    <property type="match status" value="1"/>
</dbReference>
<dbReference type="Gene3D" id="3.30.420.80">
    <property type="entry name" value="Ribosomal protein S11"/>
    <property type="match status" value="1"/>
</dbReference>
<reference evidence="5 6" key="1">
    <citation type="submission" date="2023-01" db="EMBL/GenBank/DDBJ databases">
        <title>Analysis of 21 Apiospora genomes using comparative genomics revels a genus with tremendous synthesis potential of carbohydrate active enzymes and secondary metabolites.</title>
        <authorList>
            <person name="Sorensen T."/>
        </authorList>
    </citation>
    <scope>NUCLEOTIDE SEQUENCE [LARGE SCALE GENOMIC DNA]</scope>
    <source>
        <strain evidence="5 6">CBS 33761</strain>
    </source>
</reference>
<dbReference type="EMBL" id="JAQQWK010000003">
    <property type="protein sequence ID" value="KAK8044243.1"/>
    <property type="molecule type" value="Genomic_DNA"/>
</dbReference>
<evidence type="ECO:0000313" key="6">
    <source>
        <dbReference type="Proteomes" id="UP001444661"/>
    </source>
</evidence>
<dbReference type="Proteomes" id="UP001444661">
    <property type="component" value="Unassembled WGS sequence"/>
</dbReference>
<dbReference type="InterPro" id="IPR001971">
    <property type="entry name" value="Ribosomal_uS11"/>
</dbReference>
<dbReference type="GO" id="GO:0005840">
    <property type="term" value="C:ribosome"/>
    <property type="evidence" value="ECO:0007669"/>
    <property type="project" value="UniProtKB-KW"/>
</dbReference>
<comment type="similarity">
    <text evidence="1">Belongs to the universal ribosomal protein uS11 family.</text>
</comment>
<comment type="caution">
    <text evidence="5">The sequence shown here is derived from an EMBL/GenBank/DDBJ whole genome shotgun (WGS) entry which is preliminary data.</text>
</comment>
<dbReference type="InterPro" id="IPR036967">
    <property type="entry name" value="Ribosomal_uS11_sf"/>
</dbReference>
<sequence>MSQPWSRFLATTSAQISHTQHSFSRYAVRSFSQTCKRRADSDINTTQPPSNPVRTTPEATPGEMERGAATSAPTSAGPATTTRSILDDLSEPSSPAAPKPSSGGLRGLGSAVSSFSSPPSQNAAAASRLGVDAINRARNQPTFSETLNLSDKKAGGAQGQNNWGDEPFHFHIYGHKHNTHITVTKPDRNAIISISAGQIGFRKAKRGTYDAAYQLAAYVIDKLHQGNWHNEIKKMEVVLRGFGHGREAATKVLLGSEGRLLRSSITKVSDATRLKFGGTRSPKPRRLG</sequence>
<keyword evidence="2 5" id="KW-0689">Ribosomal protein</keyword>
<accession>A0ABR1TCB7</accession>
<organism evidence="5 6">
    <name type="scientific">Apiospora rasikravindrae</name>
    <dbReference type="NCBI Taxonomy" id="990691"/>
    <lineage>
        <taxon>Eukaryota</taxon>
        <taxon>Fungi</taxon>
        <taxon>Dikarya</taxon>
        <taxon>Ascomycota</taxon>
        <taxon>Pezizomycotina</taxon>
        <taxon>Sordariomycetes</taxon>
        <taxon>Xylariomycetidae</taxon>
        <taxon>Amphisphaeriales</taxon>
        <taxon>Apiosporaceae</taxon>
        <taxon>Apiospora</taxon>
    </lineage>
</organism>
<feature type="compositionally biased region" description="Low complexity" evidence="4">
    <location>
        <begin position="67"/>
        <end position="82"/>
    </location>
</feature>
<evidence type="ECO:0000256" key="4">
    <source>
        <dbReference type="SAM" id="MobiDB-lite"/>
    </source>
</evidence>
<feature type="compositionally biased region" description="Polar residues" evidence="4">
    <location>
        <begin position="1"/>
        <end position="23"/>
    </location>
</feature>
<evidence type="ECO:0000313" key="5">
    <source>
        <dbReference type="EMBL" id="KAK8044243.1"/>
    </source>
</evidence>
<dbReference type="SUPFAM" id="SSF53137">
    <property type="entry name" value="Translational machinery components"/>
    <property type="match status" value="1"/>
</dbReference>